<dbReference type="EMBL" id="JAQMWT010000267">
    <property type="protein sequence ID" value="KAJ8606548.1"/>
    <property type="molecule type" value="Genomic_DNA"/>
</dbReference>
<keyword evidence="4" id="KW-1185">Reference proteome</keyword>
<feature type="compositionally biased region" description="Acidic residues" evidence="1">
    <location>
        <begin position="368"/>
        <end position="398"/>
    </location>
</feature>
<evidence type="ECO:0008006" key="5">
    <source>
        <dbReference type="Google" id="ProtNLM"/>
    </source>
</evidence>
<keyword evidence="2" id="KW-0812">Transmembrane</keyword>
<dbReference type="PANTHER" id="PTHR11319">
    <property type="entry name" value="G PROTEIN-COUPLED RECEPTOR-RELATED"/>
    <property type="match status" value="1"/>
</dbReference>
<sequence length="1573" mass="171563">MLRDAHISECSAEIGGCIAAKDKSNVAISGDTALEECSASENGGGVAATSTSSLEMNDAARITESTAVRGGGVYAEASSSIVMRGSSSIDDNEAGLFGGGVFGTVNCTVRMFDQARVYANEADDQGGGITLTIQSSLYLRGNSSIDDNTADECGGGVLLEDDSEERSAFFYMHDYSTIANNRAEEGGGVCLSGSSSYAHFTDDSTIKNNQAEDGSGGGLYVHGAYIDLTERAQIRDNVAAGSGGGLKLEEDAAYLRTGPETSIQGNVAGGYGGAVFVVEGSGTFEGSFMHNQAYRSGGIHASRGNLRMNCYFGFNSAQTAAGAIGADVGTSVVLGGKTLVEYNTAGSDAGGLYLYDSASRVMTTSDFNEGEEEDEDEDEDEEDEDEDEEEEDEDEKEGEEDRRLEETDEEDEDEVQDDEDEDEDEIALNSTFVRFRHNVASEGSGGCILFGELGSFDISGFIFQGCVARDYGGAVAITRTQYGGGLALMAEGTLLLEDSELENNMASVSGGATVTDNKAMYGPIIASNIAALEITSESGVEASGKVLNSPIVIEARDAEGQVVVSLDGGDTVVEISPVEEGALMDGDSKLSFVMGVATTSQNTRFIYKPDTTVTISAVSTELRTEVRLALRACQPGEIMSTDETTCETCTAFHYYDDSGEIGKCSECIDGMVCELETPIEERLLSTVRVDKKYWRARVDSTEIEKCYQEENCPGGVGSGDALCGAHAKDTLCNVCERGYYLTWTGKCSECSGIESMIILSILLFIAAIAVALLVRKTLRARERAHAENTEKLMSHFEHLKWWVTTLLFLWLSMQFIVIFTRVEKIVFPSPYGSVLSIFAFMTEFGLVSVCTSNLFSYYNYVAAYALVSIVVAIFVSLAYLAHQARIALRTDGKVSHDEKAARSLAEDDTGEMLQKYRSSFVYFMLLFYTPICVTLIEYFNCDGPYEKASDDPARRVSSHYVVASQYSISCDSDMYKAFRPFVFVMLLLHVVALPLGCVVYLWHAGVILRERSALNALVSRYASQYWYWEAVVVGVRIVCCGGQLLIIGNQKLRLAISVITANMYLYLCAECKPLRNQVDHGQVFQLCNVNVALAVTVGAIFKLGELSSDNNLKLSSSLAFIYGLTIVQMYRASRAAVLTTLVETIHDMELFDSDEFCRFYNQGGSVAATLASAVEVAIDKIMKSSSVNGANHNACWLYFTKYLCPITAYWNDTTPLVSVLRAHERWIISRWADSSASSKKLEYVFGPIAHYFEKALVEAHIQDVEALPVESIVALATTSSTTVTNFERLRMIAFTRNDEIRLAMLTCTENILDNPGGSELLKIDNFAREDDIRHAALSPETSDLWGALAKLSADDTFLEALDTEVFPSLIHQVSAFAYEPFVQLVRHLVPDLEAVEDLKPTTTKATIMPSAPKLNDDVALALPAMESDNTDDAHDGSLFVCKPDIALKLTNRLRAKVEELQLEKGSDQRPHCAHVTDALRASIVCHDAVTFLNTWKALSNDPSGKLRIVRLKNKVKAKIIPFNFHINCVVDTDIMSVPILVELQIWFSQVRTLSKKQHHLYELMRAAAITDIH</sequence>
<feature type="transmembrane region" description="Helical" evidence="2">
    <location>
        <begin position="981"/>
        <end position="1005"/>
    </location>
</feature>
<keyword evidence="2" id="KW-0472">Membrane</keyword>
<feature type="transmembrane region" description="Helical" evidence="2">
    <location>
        <begin position="920"/>
        <end position="939"/>
    </location>
</feature>
<feature type="transmembrane region" description="Helical" evidence="2">
    <location>
        <begin position="831"/>
        <end position="850"/>
    </location>
</feature>
<evidence type="ECO:0000313" key="3">
    <source>
        <dbReference type="EMBL" id="KAJ8606548.1"/>
    </source>
</evidence>
<dbReference type="SUPFAM" id="SSF51126">
    <property type="entry name" value="Pectin lyase-like"/>
    <property type="match status" value="2"/>
</dbReference>
<organism evidence="3 4">
    <name type="scientific">Chrysophaeum taylorii</name>
    <dbReference type="NCBI Taxonomy" id="2483200"/>
    <lineage>
        <taxon>Eukaryota</taxon>
        <taxon>Sar</taxon>
        <taxon>Stramenopiles</taxon>
        <taxon>Ochrophyta</taxon>
        <taxon>Pelagophyceae</taxon>
        <taxon>Pelagomonadales</taxon>
        <taxon>Pelagomonadaceae</taxon>
        <taxon>Chrysophaeum</taxon>
    </lineage>
</organism>
<dbReference type="InterPro" id="IPR006626">
    <property type="entry name" value="PbH1"/>
</dbReference>
<reference evidence="3" key="1">
    <citation type="submission" date="2023-01" db="EMBL/GenBank/DDBJ databases">
        <title>Metagenome sequencing of chrysophaentin producing Chrysophaeum taylorii.</title>
        <authorList>
            <person name="Davison J."/>
            <person name="Bewley C."/>
        </authorList>
    </citation>
    <scope>NUCLEOTIDE SEQUENCE</scope>
    <source>
        <strain evidence="3">NIES-1699</strain>
    </source>
</reference>
<dbReference type="InterPro" id="IPR011050">
    <property type="entry name" value="Pectin_lyase_fold/virulence"/>
</dbReference>
<accession>A0AAD7UHF0</accession>
<comment type="caution">
    <text evidence="3">The sequence shown here is derived from an EMBL/GenBank/DDBJ whole genome shotgun (WGS) entry which is preliminary data.</text>
</comment>
<feature type="region of interest" description="Disordered" evidence="1">
    <location>
        <begin position="366"/>
        <end position="424"/>
    </location>
</feature>
<feature type="transmembrane region" description="Helical" evidence="2">
    <location>
        <begin position="1025"/>
        <end position="1047"/>
    </location>
</feature>
<dbReference type="PANTHER" id="PTHR11319:SF35">
    <property type="entry name" value="OUTER MEMBRANE PROTEIN PMPC-RELATED"/>
    <property type="match status" value="1"/>
</dbReference>
<dbReference type="SMART" id="SM00710">
    <property type="entry name" value="PbH1"/>
    <property type="match status" value="8"/>
</dbReference>
<name>A0AAD7UHF0_9STRA</name>
<proteinExistence type="predicted"/>
<evidence type="ECO:0000256" key="2">
    <source>
        <dbReference type="SAM" id="Phobius"/>
    </source>
</evidence>
<gene>
    <name evidence="3" type="ORF">CTAYLR_010411</name>
</gene>
<protein>
    <recommendedName>
        <fullName evidence="5">Right handed beta helix domain-containing protein</fullName>
    </recommendedName>
</protein>
<feature type="compositionally biased region" description="Acidic residues" evidence="1">
    <location>
        <begin position="406"/>
        <end position="424"/>
    </location>
</feature>
<dbReference type="Proteomes" id="UP001230188">
    <property type="component" value="Unassembled WGS sequence"/>
</dbReference>
<evidence type="ECO:0000256" key="1">
    <source>
        <dbReference type="SAM" id="MobiDB-lite"/>
    </source>
</evidence>
<keyword evidence="2" id="KW-1133">Transmembrane helix</keyword>
<feature type="transmembrane region" description="Helical" evidence="2">
    <location>
        <begin position="756"/>
        <end position="774"/>
    </location>
</feature>
<evidence type="ECO:0000313" key="4">
    <source>
        <dbReference type="Proteomes" id="UP001230188"/>
    </source>
</evidence>
<feature type="transmembrane region" description="Helical" evidence="2">
    <location>
        <begin position="857"/>
        <end position="881"/>
    </location>
</feature>